<comment type="caution">
    <text evidence="1">The sequence shown here is derived from an EMBL/GenBank/DDBJ whole genome shotgun (WGS) entry which is preliminary data.</text>
</comment>
<sequence length="233" mass="24006">MLFSGGGETPRRAHGDVRFFRFCGLIGGTVADSGGRCSFTLAGAQSKDCPPRVSTFSPHGKHLMFLNPRSPRFLTRSLAMAFAVACGVSLSSVAQAQMATGSGCTNCGGASSPVVTYSSAAPAQYSQSMTQQSYPASTTVVRSYPSSSHWSCASTQRRCSSSRRSAVHYRQPSSSCGTTYSNAAVYSSGSCGSGCGSSTTVNRYPTSGVSNNAIQVSAPVMQTGAGCASGNCR</sequence>
<accession>A0A5C6BEH0</accession>
<name>A0A5C6BEH0_9BACT</name>
<evidence type="ECO:0000313" key="1">
    <source>
        <dbReference type="EMBL" id="TWU10310.1"/>
    </source>
</evidence>
<dbReference type="EMBL" id="SJPT01000019">
    <property type="protein sequence ID" value="TWU10310.1"/>
    <property type="molecule type" value="Genomic_DNA"/>
</dbReference>
<proteinExistence type="predicted"/>
<organism evidence="1 2">
    <name type="scientific">Novipirellula galeiformis</name>
    <dbReference type="NCBI Taxonomy" id="2528004"/>
    <lineage>
        <taxon>Bacteria</taxon>
        <taxon>Pseudomonadati</taxon>
        <taxon>Planctomycetota</taxon>
        <taxon>Planctomycetia</taxon>
        <taxon>Pirellulales</taxon>
        <taxon>Pirellulaceae</taxon>
        <taxon>Novipirellula</taxon>
    </lineage>
</organism>
<protein>
    <submittedName>
        <fullName evidence="1">Uncharacterized protein</fullName>
    </submittedName>
</protein>
<keyword evidence="2" id="KW-1185">Reference proteome</keyword>
<reference evidence="1 2" key="1">
    <citation type="submission" date="2019-02" db="EMBL/GenBank/DDBJ databases">
        <title>Deep-cultivation of Planctomycetes and their phenomic and genomic characterization uncovers novel biology.</title>
        <authorList>
            <person name="Wiegand S."/>
            <person name="Jogler M."/>
            <person name="Boedeker C."/>
            <person name="Pinto D."/>
            <person name="Vollmers J."/>
            <person name="Rivas-Marin E."/>
            <person name="Kohn T."/>
            <person name="Peeters S.H."/>
            <person name="Heuer A."/>
            <person name="Rast P."/>
            <person name="Oberbeckmann S."/>
            <person name="Bunk B."/>
            <person name="Jeske O."/>
            <person name="Meyerdierks A."/>
            <person name="Storesund J.E."/>
            <person name="Kallscheuer N."/>
            <person name="Luecker S."/>
            <person name="Lage O.M."/>
            <person name="Pohl T."/>
            <person name="Merkel B.J."/>
            <person name="Hornburger P."/>
            <person name="Mueller R.-W."/>
            <person name="Bruemmer F."/>
            <person name="Labrenz M."/>
            <person name="Spormann A.M."/>
            <person name="Op Den Camp H."/>
            <person name="Overmann J."/>
            <person name="Amann R."/>
            <person name="Jetten M.S.M."/>
            <person name="Mascher T."/>
            <person name="Medema M.H."/>
            <person name="Devos D.P."/>
            <person name="Kaster A.-K."/>
            <person name="Ovreas L."/>
            <person name="Rohde M."/>
            <person name="Galperin M.Y."/>
            <person name="Jogler C."/>
        </authorList>
    </citation>
    <scope>NUCLEOTIDE SEQUENCE [LARGE SCALE GENOMIC DNA]</scope>
    <source>
        <strain evidence="1 2">Pla52o</strain>
    </source>
</reference>
<dbReference type="Proteomes" id="UP000316304">
    <property type="component" value="Unassembled WGS sequence"/>
</dbReference>
<gene>
    <name evidence="1" type="ORF">Pla52o_56830</name>
</gene>
<dbReference type="AlphaFoldDB" id="A0A5C6BEH0"/>
<evidence type="ECO:0000313" key="2">
    <source>
        <dbReference type="Proteomes" id="UP000316304"/>
    </source>
</evidence>